<evidence type="ECO:0000313" key="2">
    <source>
        <dbReference type="EMBL" id="KAK6544055.1"/>
    </source>
</evidence>
<evidence type="ECO:0000256" key="1">
    <source>
        <dbReference type="SAM" id="SignalP"/>
    </source>
</evidence>
<sequence length="197" mass="20971">MHFFKTTLVTVLGLLSVPVLSQASQVITNLQILTAKSQALQEPANNITAINGPLITVGDGPYPRIIVGFQDIIQTAKADVETQQNPPPVFNDADSDSILEAFSEFVTVHSALLNILIEKAGLFKIVPDIGGPVVGVLRSLGDALDTVVLVLDPSVPSRSADLATLAASLDSTIKGAISSYEGLIEPLERRHVKDFYV</sequence>
<dbReference type="Pfam" id="PF17615">
    <property type="entry name" value="C166"/>
    <property type="match status" value="1"/>
</dbReference>
<gene>
    <name evidence="2" type="ORF">TWF694_000768</name>
</gene>
<organism evidence="2 3">
    <name type="scientific">Orbilia ellipsospora</name>
    <dbReference type="NCBI Taxonomy" id="2528407"/>
    <lineage>
        <taxon>Eukaryota</taxon>
        <taxon>Fungi</taxon>
        <taxon>Dikarya</taxon>
        <taxon>Ascomycota</taxon>
        <taxon>Pezizomycotina</taxon>
        <taxon>Orbiliomycetes</taxon>
        <taxon>Orbiliales</taxon>
        <taxon>Orbiliaceae</taxon>
        <taxon>Orbilia</taxon>
    </lineage>
</organism>
<feature type="signal peptide" evidence="1">
    <location>
        <begin position="1"/>
        <end position="23"/>
    </location>
</feature>
<feature type="chain" id="PRO_5043743293" evidence="1">
    <location>
        <begin position="24"/>
        <end position="197"/>
    </location>
</feature>
<keyword evidence="1" id="KW-0732">Signal</keyword>
<protein>
    <submittedName>
        <fullName evidence="2">Uncharacterized protein</fullName>
    </submittedName>
</protein>
<dbReference type="AlphaFoldDB" id="A0AAV9XPM4"/>
<dbReference type="Proteomes" id="UP001365542">
    <property type="component" value="Unassembled WGS sequence"/>
</dbReference>
<comment type="caution">
    <text evidence="2">The sequence shown here is derived from an EMBL/GenBank/DDBJ whole genome shotgun (WGS) entry which is preliminary data.</text>
</comment>
<dbReference type="EMBL" id="JAVHJO010000001">
    <property type="protein sequence ID" value="KAK6544055.1"/>
    <property type="molecule type" value="Genomic_DNA"/>
</dbReference>
<keyword evidence="3" id="KW-1185">Reference proteome</keyword>
<evidence type="ECO:0000313" key="3">
    <source>
        <dbReference type="Proteomes" id="UP001365542"/>
    </source>
</evidence>
<reference evidence="2 3" key="1">
    <citation type="submission" date="2019-10" db="EMBL/GenBank/DDBJ databases">
        <authorList>
            <person name="Palmer J.M."/>
        </authorList>
    </citation>
    <scope>NUCLEOTIDE SEQUENCE [LARGE SCALE GENOMIC DNA]</scope>
    <source>
        <strain evidence="2 3">TWF694</strain>
    </source>
</reference>
<accession>A0AAV9XPM4</accession>
<name>A0AAV9XPM4_9PEZI</name>
<proteinExistence type="predicted"/>